<reference evidence="1" key="2">
    <citation type="submission" date="2020-11" db="EMBL/GenBank/DDBJ databases">
        <authorList>
            <consortium name="NCBI Pathogen Detection Project"/>
        </authorList>
    </citation>
    <scope>NUCLEOTIDE SEQUENCE</scope>
    <source>
        <strain evidence="1">R404</strain>
    </source>
</reference>
<evidence type="ECO:0000313" key="2">
    <source>
        <dbReference type="Proteomes" id="UP000856143"/>
    </source>
</evidence>
<dbReference type="Proteomes" id="UP000856143">
    <property type="component" value="Unassembled WGS sequence"/>
</dbReference>
<reference evidence="1" key="1">
    <citation type="journal article" date="2018" name="Genome Biol.">
        <title>SKESA: strategic k-mer extension for scrupulous assemblies.</title>
        <authorList>
            <person name="Souvorov A."/>
            <person name="Agarwala R."/>
            <person name="Lipman D.J."/>
        </authorList>
    </citation>
    <scope>NUCLEOTIDE SEQUENCE</scope>
    <source>
        <strain evidence="1">R404</strain>
    </source>
</reference>
<dbReference type="AlphaFoldDB" id="A0AAN5LC11"/>
<organism evidence="1 2">
    <name type="scientific">Klebsiella oxytoca</name>
    <dbReference type="NCBI Taxonomy" id="571"/>
    <lineage>
        <taxon>Bacteria</taxon>
        <taxon>Pseudomonadati</taxon>
        <taxon>Pseudomonadota</taxon>
        <taxon>Gammaproteobacteria</taxon>
        <taxon>Enterobacterales</taxon>
        <taxon>Enterobacteriaceae</taxon>
        <taxon>Klebsiella/Raoultella group</taxon>
        <taxon>Klebsiella</taxon>
    </lineage>
</organism>
<name>A0AAN5LC11_KLEOX</name>
<evidence type="ECO:0000313" key="1">
    <source>
        <dbReference type="EMBL" id="HAT1683953.1"/>
    </source>
</evidence>
<sequence>MQKQYQWYSVISDAHARANHAATAVDERTVRQLREWITQAIVAGVSPDEFNRCVIRRLK</sequence>
<accession>A0AAN5LC11</accession>
<comment type="caution">
    <text evidence="1">The sequence shown here is derived from an EMBL/GenBank/DDBJ whole genome shotgun (WGS) entry which is preliminary data.</text>
</comment>
<proteinExistence type="predicted"/>
<dbReference type="EMBL" id="DACSEO010000079">
    <property type="protein sequence ID" value="HAT1683953.1"/>
    <property type="molecule type" value="Genomic_DNA"/>
</dbReference>
<gene>
    <name evidence="1" type="ORF">I8Y21_004715</name>
</gene>
<protein>
    <submittedName>
        <fullName evidence="1">Uncharacterized protein</fullName>
    </submittedName>
</protein>